<keyword evidence="2" id="KW-1185">Reference proteome</keyword>
<evidence type="ECO:0000313" key="1">
    <source>
        <dbReference type="EMBL" id="KAJ2983214.1"/>
    </source>
</evidence>
<proteinExistence type="predicted"/>
<gene>
    <name evidence="1" type="ORF">NQ176_g846</name>
</gene>
<name>A0ACC1NXR8_9HYPO</name>
<reference evidence="1" key="1">
    <citation type="submission" date="2022-08" db="EMBL/GenBank/DDBJ databases">
        <title>Genome Sequence of Lecanicillium fungicola.</title>
        <authorList>
            <person name="Buettner E."/>
        </authorList>
    </citation>
    <scope>NUCLEOTIDE SEQUENCE</scope>
    <source>
        <strain evidence="1">Babe33</strain>
    </source>
</reference>
<sequence>MANMTYLITGANRGIGRGLVAGFLARQNTTVIATVRSLDSLTSITLKDLPKGDGSRLEILAVNTPADFNSLPAALAAKGIQQIDVVVANAGASSGHKPTFQTTAEEITADLEVNSVLPVRTFLSTWPLLQKAGPGAKFIIIGSILGSIGSMPNMNVPGVGYAMSKAATHLYGKKLALDFETHGLFVGILHPGWTKTPLGQNIADAIGMKEPSVPLEASVGGCIKVIDDLNAESSGKFQVYDGTSLPW</sequence>
<evidence type="ECO:0000313" key="2">
    <source>
        <dbReference type="Proteomes" id="UP001143910"/>
    </source>
</evidence>
<protein>
    <submittedName>
        <fullName evidence="1">Uncharacterized protein</fullName>
    </submittedName>
</protein>
<accession>A0ACC1NXR8</accession>
<organism evidence="1 2">
    <name type="scientific">Zarea fungicola</name>
    <dbReference type="NCBI Taxonomy" id="93591"/>
    <lineage>
        <taxon>Eukaryota</taxon>
        <taxon>Fungi</taxon>
        <taxon>Dikarya</taxon>
        <taxon>Ascomycota</taxon>
        <taxon>Pezizomycotina</taxon>
        <taxon>Sordariomycetes</taxon>
        <taxon>Hypocreomycetidae</taxon>
        <taxon>Hypocreales</taxon>
        <taxon>Cordycipitaceae</taxon>
        <taxon>Zarea</taxon>
    </lineage>
</organism>
<dbReference type="Proteomes" id="UP001143910">
    <property type="component" value="Unassembled WGS sequence"/>
</dbReference>
<dbReference type="EMBL" id="JANJQO010000039">
    <property type="protein sequence ID" value="KAJ2983214.1"/>
    <property type="molecule type" value="Genomic_DNA"/>
</dbReference>
<comment type="caution">
    <text evidence="1">The sequence shown here is derived from an EMBL/GenBank/DDBJ whole genome shotgun (WGS) entry which is preliminary data.</text>
</comment>